<evidence type="ECO:0000256" key="1">
    <source>
        <dbReference type="SAM" id="Phobius"/>
    </source>
</evidence>
<evidence type="ECO:0000313" key="3">
    <source>
        <dbReference type="Proteomes" id="UP001314681"/>
    </source>
</evidence>
<gene>
    <name evidence="2" type="ORF">KTH90_12525</name>
</gene>
<feature type="transmembrane region" description="Helical" evidence="1">
    <location>
        <begin position="308"/>
        <end position="331"/>
    </location>
</feature>
<sequence length="419" mass="46502">MRAVGRQIMAGLLLTAVLVCLAHTLGTVSRLKTLPLTVVFDLREKPLTQQEIDNLREAENKRETPVPFTAWSQRKGNLVYPELNREITADLVYINGDSNLLIAGTDILTAEGKNGCLLTEDLAMELFGSTQVNGEKIKTDELEYTVQGILAEGEGMAEGKKLAVLQADKDITADQISAAVGEEQADEKASGFAMRLGLEEEMVPMQKYVDLAGLAASLLLVLIGGSMILPWMVELIRCRKQPYAAVFCLGLILFISLIFCKVSGINLKIPESMIPTRWSDFEFWGEWYRRSMESLKSFLYVQKTGIQAVYADCTAAVVGGSLLTGFFYLLWQKVCRPETVRSFYLWLLTTVILEFIVMIRMGNGATLQQPDRRMIWLLPPLCFAAVYTRGLFIRKITSPESCPKLENESGAAAGSVQDT</sequence>
<comment type="caution">
    <text evidence="2">The sequence shown here is derived from an EMBL/GenBank/DDBJ whole genome shotgun (WGS) entry which is preliminary data.</text>
</comment>
<feature type="transmembrane region" description="Helical" evidence="1">
    <location>
        <begin position="211"/>
        <end position="231"/>
    </location>
</feature>
<keyword evidence="1" id="KW-0812">Transmembrane</keyword>
<proteinExistence type="predicted"/>
<evidence type="ECO:0000313" key="2">
    <source>
        <dbReference type="EMBL" id="MBU9726840.1"/>
    </source>
</evidence>
<name>A0ABS6K8J6_9FIRM</name>
<keyword evidence="3" id="KW-1185">Reference proteome</keyword>
<feature type="transmembrane region" description="Helical" evidence="1">
    <location>
        <begin position="343"/>
        <end position="362"/>
    </location>
</feature>
<dbReference type="Proteomes" id="UP001314681">
    <property type="component" value="Unassembled WGS sequence"/>
</dbReference>
<keyword evidence="1" id="KW-0472">Membrane</keyword>
<accession>A0ABS6K8J6</accession>
<dbReference type="EMBL" id="JAHQCX010000007">
    <property type="protein sequence ID" value="MBU9726840.1"/>
    <property type="molecule type" value="Genomic_DNA"/>
</dbReference>
<keyword evidence="1" id="KW-1133">Transmembrane helix</keyword>
<dbReference type="RefSeq" id="WP_158352940.1">
    <property type="nucleotide sequence ID" value="NZ_JAHQCX010000007.1"/>
</dbReference>
<protein>
    <submittedName>
        <fullName evidence="2">ABC transporter permease</fullName>
    </submittedName>
</protein>
<organism evidence="2 3">
    <name type="scientific">Diplocloster modestus</name>
    <dbReference type="NCBI Taxonomy" id="2850322"/>
    <lineage>
        <taxon>Bacteria</taxon>
        <taxon>Bacillati</taxon>
        <taxon>Bacillota</taxon>
        <taxon>Clostridia</taxon>
        <taxon>Lachnospirales</taxon>
        <taxon>Lachnospiraceae</taxon>
        <taxon>Diplocloster</taxon>
    </lineage>
</organism>
<reference evidence="2 3" key="1">
    <citation type="submission" date="2021-06" db="EMBL/GenBank/DDBJ databases">
        <title>Description of novel taxa of the family Lachnospiraceae.</title>
        <authorList>
            <person name="Chaplin A.V."/>
            <person name="Sokolova S.R."/>
            <person name="Pikina A.P."/>
            <person name="Korzhanova M."/>
            <person name="Belova V."/>
            <person name="Korostin D."/>
            <person name="Efimov B.A."/>
        </authorList>
    </citation>
    <scope>NUCLEOTIDE SEQUENCE [LARGE SCALE GENOMIC DNA]</scope>
    <source>
        <strain evidence="2 3">ASD4241</strain>
    </source>
</reference>
<feature type="transmembrane region" description="Helical" evidence="1">
    <location>
        <begin position="243"/>
        <end position="265"/>
    </location>
</feature>
<feature type="transmembrane region" description="Helical" evidence="1">
    <location>
        <begin position="374"/>
        <end position="392"/>
    </location>
</feature>